<reference evidence="1" key="1">
    <citation type="submission" date="2015-07" db="EMBL/GenBank/DDBJ databases">
        <title>MeaNS - Measles Nucleotide Surveillance Program.</title>
        <authorList>
            <person name="Tran T."/>
            <person name="Druce J."/>
        </authorList>
    </citation>
    <scope>NUCLEOTIDE SEQUENCE</scope>
    <source>
        <strain evidence="1">UCB-OBI-ISO-001</strain>
        <tissue evidence="1">Gonad</tissue>
    </source>
</reference>
<gene>
    <name evidence="1" type="ORF">OCBIM_22026906mg</name>
</gene>
<proteinExistence type="predicted"/>
<name>A0A0L8GX57_OCTBM</name>
<sequence>MFFFIYIFGGNENRPKINQCYIHRVTERQNFKDPGILNEYRSDFFHLQSKQFLELTLSMVKPKQTRTATT</sequence>
<accession>A0A0L8GX57</accession>
<dbReference type="AlphaFoldDB" id="A0A0L8GX57"/>
<evidence type="ECO:0000313" key="1">
    <source>
        <dbReference type="EMBL" id="KOF81150.1"/>
    </source>
</evidence>
<protein>
    <submittedName>
        <fullName evidence="1">Uncharacterized protein</fullName>
    </submittedName>
</protein>
<dbReference type="EMBL" id="KQ420140">
    <property type="protein sequence ID" value="KOF81150.1"/>
    <property type="molecule type" value="Genomic_DNA"/>
</dbReference>
<organism evidence="1">
    <name type="scientific">Octopus bimaculoides</name>
    <name type="common">California two-spotted octopus</name>
    <dbReference type="NCBI Taxonomy" id="37653"/>
    <lineage>
        <taxon>Eukaryota</taxon>
        <taxon>Metazoa</taxon>
        <taxon>Spiralia</taxon>
        <taxon>Lophotrochozoa</taxon>
        <taxon>Mollusca</taxon>
        <taxon>Cephalopoda</taxon>
        <taxon>Coleoidea</taxon>
        <taxon>Octopodiformes</taxon>
        <taxon>Octopoda</taxon>
        <taxon>Incirrata</taxon>
        <taxon>Octopodidae</taxon>
        <taxon>Octopus</taxon>
    </lineage>
</organism>